<evidence type="ECO:0000313" key="3">
    <source>
        <dbReference type="EMBL" id="TKC09572.1"/>
    </source>
</evidence>
<evidence type="ECO:0000256" key="1">
    <source>
        <dbReference type="SAM" id="SignalP"/>
    </source>
</evidence>
<dbReference type="InterPro" id="IPR013830">
    <property type="entry name" value="SGNH_hydro"/>
</dbReference>
<dbReference type="InterPro" id="IPR036514">
    <property type="entry name" value="SGNH_hydro_sf"/>
</dbReference>
<proteinExistence type="predicted"/>
<evidence type="ECO:0000313" key="4">
    <source>
        <dbReference type="Proteomes" id="UP000307244"/>
    </source>
</evidence>
<dbReference type="EMBL" id="SWBQ01000001">
    <property type="protein sequence ID" value="TKC09572.1"/>
    <property type="molecule type" value="Genomic_DNA"/>
</dbReference>
<gene>
    <name evidence="3" type="ORF">FA047_05655</name>
</gene>
<dbReference type="SUPFAM" id="SSF52266">
    <property type="entry name" value="SGNH hydrolase"/>
    <property type="match status" value="1"/>
</dbReference>
<feature type="chain" id="PRO_5020521577" evidence="1">
    <location>
        <begin position="21"/>
        <end position="349"/>
    </location>
</feature>
<feature type="signal peptide" evidence="1">
    <location>
        <begin position="1"/>
        <end position="20"/>
    </location>
</feature>
<evidence type="ECO:0000259" key="2">
    <source>
        <dbReference type="Pfam" id="PF13472"/>
    </source>
</evidence>
<dbReference type="CDD" id="cd00229">
    <property type="entry name" value="SGNH_hydrolase"/>
    <property type="match status" value="1"/>
</dbReference>
<dbReference type="PANTHER" id="PTHR34407:SF1">
    <property type="entry name" value="SGNH HYDROLASE-TYPE ESTERASE DOMAIN-CONTAINING PROTEIN"/>
    <property type="match status" value="1"/>
</dbReference>
<keyword evidence="4" id="KW-1185">Reference proteome</keyword>
<keyword evidence="3" id="KW-0378">Hydrolase</keyword>
<dbReference type="Proteomes" id="UP000307244">
    <property type="component" value="Unassembled WGS sequence"/>
</dbReference>
<sequence length="349" mass="39256">MKLLRLLFCLSLSIAFNADAQVKIIPFHNYVNVRGGINHSYYTFTIKKKATVAFLGGSITYNEGWRNKVCNYLKDHYPETNFRFITAGIPSLGSLPYAFRLKNDVLDSGKIDLLFLEAAVNDETNGTDSVVQVKALEGIIRHARKSNPSVDIIMMSFADPGKTRTYDEGKIPTSVANHELVAAHYRLPSINLAKAVRDKLKNAEFDWIKDFKDLHPSPFGQELYFSAIKELFAESEKVFRRLVMVKRHSKLPKPLSPKNFSEGDYFDIKLAEYNEGWKMDNNWNPQDHIDTRAGFVNVPVLSSVSLGAVLKLKFKGTAVGMAILSGPDAGIVNYRIDNGPEKQVDLFTQ</sequence>
<dbReference type="AlphaFoldDB" id="A0A4V5NZR9"/>
<dbReference type="Pfam" id="PF13472">
    <property type="entry name" value="Lipase_GDSL_2"/>
    <property type="match status" value="1"/>
</dbReference>
<dbReference type="PANTHER" id="PTHR34407">
    <property type="entry name" value="EXPRESSED PROTEIN"/>
    <property type="match status" value="1"/>
</dbReference>
<organism evidence="3 4">
    <name type="scientific">Pedobacter frigoris</name>
    <dbReference type="NCBI Taxonomy" id="2571272"/>
    <lineage>
        <taxon>Bacteria</taxon>
        <taxon>Pseudomonadati</taxon>
        <taxon>Bacteroidota</taxon>
        <taxon>Sphingobacteriia</taxon>
        <taxon>Sphingobacteriales</taxon>
        <taxon>Sphingobacteriaceae</taxon>
        <taxon>Pedobacter</taxon>
    </lineage>
</organism>
<name>A0A4V5NZR9_9SPHI</name>
<feature type="domain" description="SGNH hydrolase-type esterase" evidence="2">
    <location>
        <begin position="54"/>
        <end position="223"/>
    </location>
</feature>
<dbReference type="Gene3D" id="3.40.50.1110">
    <property type="entry name" value="SGNH hydrolase"/>
    <property type="match status" value="1"/>
</dbReference>
<protein>
    <submittedName>
        <fullName evidence="3">SGNH/GDSL hydrolase family protein</fullName>
    </submittedName>
</protein>
<dbReference type="RefSeq" id="WP_136834981.1">
    <property type="nucleotide sequence ID" value="NZ_SWBQ01000001.1"/>
</dbReference>
<reference evidence="3 4" key="1">
    <citation type="submission" date="2019-04" db="EMBL/GenBank/DDBJ databases">
        <title>Pedobacter sp. RP-3-15 sp. nov., isolated from Arctic soil.</title>
        <authorList>
            <person name="Dahal R.H."/>
            <person name="Kim D.-U."/>
        </authorList>
    </citation>
    <scope>NUCLEOTIDE SEQUENCE [LARGE SCALE GENOMIC DNA]</scope>
    <source>
        <strain evidence="3 4">RP-3-15</strain>
    </source>
</reference>
<accession>A0A4V5NZR9</accession>
<dbReference type="GO" id="GO:0016788">
    <property type="term" value="F:hydrolase activity, acting on ester bonds"/>
    <property type="evidence" value="ECO:0007669"/>
    <property type="project" value="UniProtKB-ARBA"/>
</dbReference>
<keyword evidence="1" id="KW-0732">Signal</keyword>
<dbReference type="OrthoDB" id="9796689at2"/>
<comment type="caution">
    <text evidence="3">The sequence shown here is derived from an EMBL/GenBank/DDBJ whole genome shotgun (WGS) entry which is preliminary data.</text>
</comment>